<reference evidence="1" key="1">
    <citation type="submission" date="2023-07" db="EMBL/GenBank/DDBJ databases">
        <title>Characterization of virulence traits, antimicrobial resistance genes carried by mobile genetic elements and competence in Streptococcus suis strains isolated in France.</title>
        <authorList>
            <person name="Dechene-Tempier M."/>
            <person name="Marois-Crehan C."/>
            <person name="De Boisseson C."/>
            <person name="Lucas P."/>
            <person name="Bougeard S."/>
            <person name="Libante V."/>
            <person name="Payot S."/>
        </authorList>
    </citation>
    <scope>NUCLEOTIDE SEQUENCE</scope>
    <source>
        <strain evidence="1">1532</strain>
    </source>
</reference>
<comment type="caution">
    <text evidence="1">The sequence shown here is derived from an EMBL/GenBank/DDBJ whole genome shotgun (WGS) entry which is preliminary data.</text>
</comment>
<dbReference type="RefSeq" id="WP_256787638.1">
    <property type="nucleotide sequence ID" value="NZ_CEDG01000076.1"/>
</dbReference>
<accession>A0AAP5ZXE0</accession>
<proteinExistence type="predicted"/>
<name>A0AAP5ZXE0_STRSU</name>
<gene>
    <name evidence="1" type="ORF">Q7V77_06825</name>
</gene>
<sequence length="44" mass="4997">MDEVIGYYSFVFGIDMQLVLGMSIQEAEEMASLKVAIEAWKHSE</sequence>
<protein>
    <submittedName>
        <fullName evidence="1">Uncharacterized protein</fullName>
    </submittedName>
</protein>
<dbReference type="Proteomes" id="UP001272448">
    <property type="component" value="Unassembled WGS sequence"/>
</dbReference>
<organism evidence="1 2">
    <name type="scientific">Streptococcus suis</name>
    <dbReference type="NCBI Taxonomy" id="1307"/>
    <lineage>
        <taxon>Bacteria</taxon>
        <taxon>Bacillati</taxon>
        <taxon>Bacillota</taxon>
        <taxon>Bacilli</taxon>
        <taxon>Lactobacillales</taxon>
        <taxon>Streptococcaceae</taxon>
        <taxon>Streptococcus</taxon>
    </lineage>
</organism>
<dbReference type="AlphaFoldDB" id="A0AAP5ZXE0"/>
<dbReference type="EMBL" id="JAUTFT010000012">
    <property type="protein sequence ID" value="MDW8635422.1"/>
    <property type="molecule type" value="Genomic_DNA"/>
</dbReference>
<evidence type="ECO:0000313" key="2">
    <source>
        <dbReference type="Proteomes" id="UP001272448"/>
    </source>
</evidence>
<evidence type="ECO:0000313" key="1">
    <source>
        <dbReference type="EMBL" id="MDW8635422.1"/>
    </source>
</evidence>